<gene>
    <name evidence="1" type="ORF">K3G42_022928</name>
</gene>
<organism evidence="1 2">
    <name type="scientific">Sphaerodactylus townsendi</name>
    <dbReference type="NCBI Taxonomy" id="933632"/>
    <lineage>
        <taxon>Eukaryota</taxon>
        <taxon>Metazoa</taxon>
        <taxon>Chordata</taxon>
        <taxon>Craniata</taxon>
        <taxon>Vertebrata</taxon>
        <taxon>Euteleostomi</taxon>
        <taxon>Lepidosauria</taxon>
        <taxon>Squamata</taxon>
        <taxon>Bifurcata</taxon>
        <taxon>Gekkota</taxon>
        <taxon>Sphaerodactylidae</taxon>
        <taxon>Sphaerodactylus</taxon>
    </lineage>
</organism>
<name>A0ACB8EIY4_9SAUR</name>
<sequence>MFVSQKGCPSQLLCPRRDAGEVFWVLGQVGEGECLRHLDLRKGKKTKTAALRILTWEQDPLNKLQLLNKHVQNCTVGVFHEKLPSLRPCYWVRREQTDRERDTHTHTHTHTQRAVWKVC</sequence>
<keyword evidence="2" id="KW-1185">Reference proteome</keyword>
<protein>
    <submittedName>
        <fullName evidence="1">Uncharacterized protein</fullName>
    </submittedName>
</protein>
<reference evidence="1" key="1">
    <citation type="submission" date="2021-08" db="EMBL/GenBank/DDBJ databases">
        <title>The first chromosome-level gecko genome reveals the dynamic sex chromosomes of Neotropical dwarf geckos (Sphaerodactylidae: Sphaerodactylus).</title>
        <authorList>
            <person name="Pinto B.J."/>
            <person name="Keating S.E."/>
            <person name="Gamble T."/>
        </authorList>
    </citation>
    <scope>NUCLEOTIDE SEQUENCE</scope>
    <source>
        <strain evidence="1">TG3544</strain>
    </source>
</reference>
<comment type="caution">
    <text evidence="1">The sequence shown here is derived from an EMBL/GenBank/DDBJ whole genome shotgun (WGS) entry which is preliminary data.</text>
</comment>
<evidence type="ECO:0000313" key="2">
    <source>
        <dbReference type="Proteomes" id="UP000827872"/>
    </source>
</evidence>
<evidence type="ECO:0000313" key="1">
    <source>
        <dbReference type="EMBL" id="KAH7992428.1"/>
    </source>
</evidence>
<dbReference type="EMBL" id="CM037616">
    <property type="protein sequence ID" value="KAH7992428.1"/>
    <property type="molecule type" value="Genomic_DNA"/>
</dbReference>
<accession>A0ACB8EIY4</accession>
<proteinExistence type="predicted"/>
<dbReference type="Proteomes" id="UP000827872">
    <property type="component" value="Linkage Group LG03"/>
</dbReference>